<dbReference type="EMBL" id="CP010904">
    <property type="protein sequence ID" value="AKJ65574.1"/>
    <property type="molecule type" value="Genomic_DNA"/>
</dbReference>
<dbReference type="InterPro" id="IPR036409">
    <property type="entry name" value="Aldolase_II/adducin_N_sf"/>
</dbReference>
<dbReference type="OrthoDB" id="9794581at2"/>
<gene>
    <name evidence="4" type="primary">araD</name>
    <name evidence="4" type="ORF">L21SP4_02348</name>
</gene>
<evidence type="ECO:0000259" key="3">
    <source>
        <dbReference type="SMART" id="SM01007"/>
    </source>
</evidence>
<evidence type="ECO:0000256" key="1">
    <source>
        <dbReference type="ARBA" id="ARBA00022723"/>
    </source>
</evidence>
<dbReference type="RefSeq" id="WP_052882784.1">
    <property type="nucleotide sequence ID" value="NZ_CP010904.1"/>
</dbReference>
<evidence type="ECO:0000313" key="4">
    <source>
        <dbReference type="EMBL" id="AKJ65574.1"/>
    </source>
</evidence>
<dbReference type="PANTHER" id="PTHR22789:SF0">
    <property type="entry name" value="3-OXO-TETRONATE 4-PHOSPHATE DECARBOXYLASE-RELATED"/>
    <property type="match status" value="1"/>
</dbReference>
<dbReference type="Gene3D" id="3.40.225.10">
    <property type="entry name" value="Class II aldolase/adducin N-terminal domain"/>
    <property type="match status" value="1"/>
</dbReference>
<protein>
    <submittedName>
        <fullName evidence="4">L-ribulose-5-phosphate 4-epimerase</fullName>
        <ecNumber evidence="4">5.1.3.4</ecNumber>
    </submittedName>
</protein>
<keyword evidence="1" id="KW-0479">Metal-binding</keyword>
<dbReference type="KEGG" id="vbl:L21SP4_02348"/>
<dbReference type="InterPro" id="IPR001303">
    <property type="entry name" value="Aldolase_II/adducin_N"/>
</dbReference>
<dbReference type="GO" id="GO:0046872">
    <property type="term" value="F:metal ion binding"/>
    <property type="evidence" value="ECO:0007669"/>
    <property type="project" value="UniProtKB-KW"/>
</dbReference>
<dbReference type="PATRIC" id="fig|1609981.3.peg.2447"/>
<dbReference type="InterPro" id="IPR050197">
    <property type="entry name" value="Aldolase_class_II_sugar_metab"/>
</dbReference>
<keyword evidence="5" id="KW-1185">Reference proteome</keyword>
<name>A0A0G3EN45_9BACT</name>
<dbReference type="PANTHER" id="PTHR22789">
    <property type="entry name" value="FUCULOSE PHOSPHATE ALDOLASE"/>
    <property type="match status" value="1"/>
</dbReference>
<sequence>MDEAGQAKAEVARFTKRLYEEGLITVSGGNVSMRIDADRIAITPSAVDKGALDAAQIGELGMDGDMRGGGLKSSIETGMHLAIYRRAPETGAIVHAHPPYASVFTAIDRELDTTLIAESYAILGRPAFAPYAIMGSPELAEQVAACAEQAACILMEQHGALALGRDLTEAFNRVEVLEHTARINLYAALLGGARKLDDERLAALDALMGRIPLKDRE</sequence>
<dbReference type="EC" id="5.1.3.4" evidence="4"/>
<accession>A0A0G3EN45</accession>
<dbReference type="GO" id="GO:0008742">
    <property type="term" value="F:L-ribulose-phosphate 4-epimerase activity"/>
    <property type="evidence" value="ECO:0007669"/>
    <property type="project" value="UniProtKB-EC"/>
</dbReference>
<feature type="domain" description="Class II aldolase/adducin N-terminal" evidence="3">
    <location>
        <begin position="9"/>
        <end position="185"/>
    </location>
</feature>
<dbReference type="Pfam" id="PF00596">
    <property type="entry name" value="Aldolase_II"/>
    <property type="match status" value="1"/>
</dbReference>
<dbReference type="SMART" id="SM01007">
    <property type="entry name" value="Aldolase_II"/>
    <property type="match status" value="1"/>
</dbReference>
<keyword evidence="4" id="KW-0413">Isomerase</keyword>
<organism evidence="4 5">
    <name type="scientific">Kiritimatiella glycovorans</name>
    <dbReference type="NCBI Taxonomy" id="1307763"/>
    <lineage>
        <taxon>Bacteria</taxon>
        <taxon>Pseudomonadati</taxon>
        <taxon>Kiritimatiellota</taxon>
        <taxon>Kiritimatiellia</taxon>
        <taxon>Kiritimatiellales</taxon>
        <taxon>Kiritimatiellaceae</taxon>
        <taxon>Kiritimatiella</taxon>
    </lineage>
</organism>
<dbReference type="AlphaFoldDB" id="A0A0G3EN45"/>
<dbReference type="GO" id="GO:0005829">
    <property type="term" value="C:cytosol"/>
    <property type="evidence" value="ECO:0007669"/>
    <property type="project" value="TreeGrafter"/>
</dbReference>
<keyword evidence="2" id="KW-0456">Lyase</keyword>
<dbReference type="SUPFAM" id="SSF53639">
    <property type="entry name" value="AraD/HMP-PK domain-like"/>
    <property type="match status" value="1"/>
</dbReference>
<evidence type="ECO:0000313" key="5">
    <source>
        <dbReference type="Proteomes" id="UP000035268"/>
    </source>
</evidence>
<reference evidence="5" key="1">
    <citation type="submission" date="2015-02" db="EMBL/GenBank/DDBJ databases">
        <title>Description and complete genome sequence of the first cultured representative of the subdivision 5 of the Verrucomicrobia phylum.</title>
        <authorList>
            <person name="Spring S."/>
            <person name="Bunk B."/>
            <person name="Sproer C."/>
            <person name="Klenk H.-P."/>
        </authorList>
    </citation>
    <scope>NUCLEOTIDE SEQUENCE [LARGE SCALE GENOMIC DNA]</scope>
    <source>
        <strain evidence="5">L21-Fru-AB</strain>
    </source>
</reference>
<reference evidence="4 5" key="2">
    <citation type="journal article" date="2016" name="ISME J.">
        <title>Characterization of the first cultured representative of Verrucomicrobia subdivision 5 indicates the proposal of a novel phylum.</title>
        <authorList>
            <person name="Spring S."/>
            <person name="Bunk B."/>
            <person name="Sproer C."/>
            <person name="Schumann P."/>
            <person name="Rohde M."/>
            <person name="Tindall B.J."/>
            <person name="Klenk H.P."/>
        </authorList>
    </citation>
    <scope>NUCLEOTIDE SEQUENCE [LARGE SCALE GENOMIC DNA]</scope>
    <source>
        <strain evidence="4 5">L21-Fru-AB</strain>
    </source>
</reference>
<evidence type="ECO:0000256" key="2">
    <source>
        <dbReference type="ARBA" id="ARBA00023239"/>
    </source>
</evidence>
<dbReference type="STRING" id="1307763.L21SP4_02348"/>
<dbReference type="GO" id="GO:0016832">
    <property type="term" value="F:aldehyde-lyase activity"/>
    <property type="evidence" value="ECO:0007669"/>
    <property type="project" value="TreeGrafter"/>
</dbReference>
<proteinExistence type="predicted"/>
<dbReference type="GO" id="GO:0019323">
    <property type="term" value="P:pentose catabolic process"/>
    <property type="evidence" value="ECO:0007669"/>
    <property type="project" value="TreeGrafter"/>
</dbReference>
<dbReference type="Proteomes" id="UP000035268">
    <property type="component" value="Chromosome"/>
</dbReference>